<keyword evidence="3" id="KW-0963">Cytoplasm</keyword>
<evidence type="ECO:0000256" key="8">
    <source>
        <dbReference type="PROSITE-ProRule" id="PRU00221"/>
    </source>
</evidence>
<feature type="repeat" description="WD" evidence="8">
    <location>
        <begin position="83"/>
        <end position="117"/>
    </location>
</feature>
<dbReference type="OMA" id="TACIWGV"/>
<evidence type="ECO:0000256" key="6">
    <source>
        <dbReference type="ARBA" id="ARBA00023242"/>
    </source>
</evidence>
<evidence type="ECO:0000313" key="9">
    <source>
        <dbReference type="EMBL" id="EDV20580.1"/>
    </source>
</evidence>
<dbReference type="PANTHER" id="PTHR19855:SF12">
    <property type="entry name" value="WD REPEAT-CONTAINING PROTEIN 37"/>
    <property type="match status" value="1"/>
</dbReference>
<feature type="repeat" description="WD" evidence="8">
    <location>
        <begin position="39"/>
        <end position="82"/>
    </location>
</feature>
<evidence type="ECO:0000313" key="10">
    <source>
        <dbReference type="Proteomes" id="UP000009022"/>
    </source>
</evidence>
<feature type="repeat" description="WD" evidence="8">
    <location>
        <begin position="206"/>
        <end position="247"/>
    </location>
</feature>
<dbReference type="AlphaFoldDB" id="B3S9R1"/>
<dbReference type="Pfam" id="PF00400">
    <property type="entry name" value="WD40"/>
    <property type="match status" value="5"/>
</dbReference>
<dbReference type="STRING" id="10228.B3S9R1"/>
<dbReference type="FunFam" id="2.130.10.10:FF:000080">
    <property type="entry name" value="WD repeat-containing protein 37"/>
    <property type="match status" value="1"/>
</dbReference>
<dbReference type="PROSITE" id="PS50082">
    <property type="entry name" value="WD_REPEATS_2"/>
    <property type="match status" value="5"/>
</dbReference>
<dbReference type="InterPro" id="IPR019775">
    <property type="entry name" value="WD40_repeat_CS"/>
</dbReference>
<dbReference type="Gene3D" id="2.130.10.10">
    <property type="entry name" value="YVTN repeat-like/Quinoprotein amine dehydrogenase"/>
    <property type="match status" value="3"/>
</dbReference>
<sequence>ASSSVLTHMKSTYKGKVSQAITNLKAGNNQLECKREKIFLGHRDGIWEVKCTDYANNAILGTASADHTACIWDIESGQRLIQYQGHEGSVNSIRFHENEPLVCTGSGDSSAHIWRINLGNFHDFISTGNLNTDEDLMNNNYEGTQIRSADSSSGYVIRNSILQLRDHSGVVTTADWLLDGDQIVTASWDRTAKLWDVHTGMVIQTLTGHEEDITYAATHPTQNLLVTSSKDTTFRLWDFRSSSIHSVNVFQGHSNTVTSCVFAKDKIVSGSDDRTVKVWDLKNMRSPSATMRLDSAVNKLSVSNNVIAIPHDNRHIRLYDLNGNRIARLPRSNGQGHKRMVCCTAWCEDDNAPCNLFSAGFDRKVIGWNIDMQNGNS</sequence>
<evidence type="ECO:0000256" key="1">
    <source>
        <dbReference type="ARBA" id="ARBA00004123"/>
    </source>
</evidence>
<dbReference type="InParanoid" id="B3S9R1"/>
<organism evidence="9 10">
    <name type="scientific">Trichoplax adhaerens</name>
    <name type="common">Trichoplax reptans</name>
    <dbReference type="NCBI Taxonomy" id="10228"/>
    <lineage>
        <taxon>Eukaryota</taxon>
        <taxon>Metazoa</taxon>
        <taxon>Placozoa</taxon>
        <taxon>Uniplacotomia</taxon>
        <taxon>Trichoplacea</taxon>
        <taxon>Trichoplacidae</taxon>
        <taxon>Trichoplax</taxon>
    </lineage>
</organism>
<evidence type="ECO:0000256" key="3">
    <source>
        <dbReference type="ARBA" id="ARBA00022490"/>
    </source>
</evidence>
<dbReference type="CDD" id="cd00200">
    <property type="entry name" value="WD40"/>
    <property type="match status" value="1"/>
</dbReference>
<dbReference type="OrthoDB" id="9984207at2759"/>
<evidence type="ECO:0000256" key="5">
    <source>
        <dbReference type="ARBA" id="ARBA00022737"/>
    </source>
</evidence>
<feature type="repeat" description="WD" evidence="8">
    <location>
        <begin position="164"/>
        <end position="205"/>
    </location>
</feature>
<evidence type="ECO:0000256" key="2">
    <source>
        <dbReference type="ARBA" id="ARBA00004496"/>
    </source>
</evidence>
<comment type="subcellular location">
    <subcellularLocation>
        <location evidence="2">Cytoplasm</location>
    </subcellularLocation>
    <subcellularLocation>
        <location evidence="1">Nucleus</location>
    </subcellularLocation>
</comment>
<dbReference type="PRINTS" id="PR00320">
    <property type="entry name" value="GPROTEINBRPT"/>
</dbReference>
<accession>B3S9R1</accession>
<name>B3S9R1_TRIAD</name>
<dbReference type="EMBL" id="DS985259">
    <property type="protein sequence ID" value="EDV20580.1"/>
    <property type="molecule type" value="Genomic_DNA"/>
</dbReference>
<dbReference type="InterPro" id="IPR036322">
    <property type="entry name" value="WD40_repeat_dom_sf"/>
</dbReference>
<keyword evidence="6" id="KW-0539">Nucleus</keyword>
<dbReference type="Proteomes" id="UP000009022">
    <property type="component" value="Unassembled WGS sequence"/>
</dbReference>
<dbReference type="GO" id="GO:0005634">
    <property type="term" value="C:nucleus"/>
    <property type="evidence" value="ECO:0007669"/>
    <property type="project" value="UniProtKB-SubCell"/>
</dbReference>
<dbReference type="PROSITE" id="PS00678">
    <property type="entry name" value="WD_REPEATS_1"/>
    <property type="match status" value="3"/>
</dbReference>
<evidence type="ECO:0000256" key="4">
    <source>
        <dbReference type="ARBA" id="ARBA00022574"/>
    </source>
</evidence>
<keyword evidence="5" id="KW-0677">Repeat</keyword>
<dbReference type="CTD" id="6758218"/>
<dbReference type="HOGENOM" id="CLU_036428_0_0_1"/>
<dbReference type="FunFam" id="2.130.10.10:FF:003190">
    <property type="entry name" value="WD repeat-containing protein 37"/>
    <property type="match status" value="1"/>
</dbReference>
<dbReference type="GO" id="GO:0005737">
    <property type="term" value="C:cytoplasm"/>
    <property type="evidence" value="ECO:0007669"/>
    <property type="project" value="UniProtKB-SubCell"/>
</dbReference>
<keyword evidence="4 8" id="KW-0853">WD repeat</keyword>
<dbReference type="SUPFAM" id="SSF50978">
    <property type="entry name" value="WD40 repeat-like"/>
    <property type="match status" value="1"/>
</dbReference>
<keyword evidence="10" id="KW-1185">Reference proteome</keyword>
<protein>
    <recommendedName>
        <fullName evidence="7">WD repeat-containing protein 37</fullName>
    </recommendedName>
</protein>
<dbReference type="PROSITE" id="PS50294">
    <property type="entry name" value="WD_REPEATS_REGION"/>
    <property type="match status" value="4"/>
</dbReference>
<gene>
    <name evidence="9" type="ORF">TRIADDRAFT_31828</name>
</gene>
<evidence type="ECO:0000256" key="7">
    <source>
        <dbReference type="ARBA" id="ARBA00040954"/>
    </source>
</evidence>
<proteinExistence type="predicted"/>
<feature type="non-terminal residue" evidence="9">
    <location>
        <position position="1"/>
    </location>
</feature>
<dbReference type="SMART" id="SM00320">
    <property type="entry name" value="WD40"/>
    <property type="match status" value="6"/>
</dbReference>
<feature type="repeat" description="WD" evidence="8">
    <location>
        <begin position="250"/>
        <end position="289"/>
    </location>
</feature>
<dbReference type="PhylomeDB" id="B3S9R1"/>
<dbReference type="InterPro" id="IPR015943">
    <property type="entry name" value="WD40/YVTN_repeat-like_dom_sf"/>
</dbReference>
<dbReference type="InterPro" id="IPR001680">
    <property type="entry name" value="WD40_rpt"/>
</dbReference>
<dbReference type="InterPro" id="IPR020472">
    <property type="entry name" value="WD40_PAC1"/>
</dbReference>
<reference evidence="9 10" key="1">
    <citation type="journal article" date="2008" name="Nature">
        <title>The Trichoplax genome and the nature of placozoans.</title>
        <authorList>
            <person name="Srivastava M."/>
            <person name="Begovic E."/>
            <person name="Chapman J."/>
            <person name="Putnam N.H."/>
            <person name="Hellsten U."/>
            <person name="Kawashima T."/>
            <person name="Kuo A."/>
            <person name="Mitros T."/>
            <person name="Salamov A."/>
            <person name="Carpenter M.L."/>
            <person name="Signorovitch A.Y."/>
            <person name="Moreno M.A."/>
            <person name="Kamm K."/>
            <person name="Grimwood J."/>
            <person name="Schmutz J."/>
            <person name="Shapiro H."/>
            <person name="Grigoriev I.V."/>
            <person name="Buss L.W."/>
            <person name="Schierwater B."/>
            <person name="Dellaporta S.L."/>
            <person name="Rokhsar D.S."/>
        </authorList>
    </citation>
    <scope>NUCLEOTIDE SEQUENCE [LARGE SCALE GENOMIC DNA]</scope>
    <source>
        <strain evidence="9 10">Grell-BS-1999</strain>
    </source>
</reference>
<dbReference type="RefSeq" id="XP_002117006.1">
    <property type="nucleotide sequence ID" value="XM_002116970.1"/>
</dbReference>
<dbReference type="GeneID" id="6758218"/>
<dbReference type="KEGG" id="tad:TRIADDRAFT_31828"/>
<dbReference type="PANTHER" id="PTHR19855">
    <property type="entry name" value="WD40 REPEAT PROTEIN 12, 37"/>
    <property type="match status" value="1"/>
</dbReference>
<dbReference type="eggNOG" id="KOG0300">
    <property type="taxonomic scope" value="Eukaryota"/>
</dbReference>